<dbReference type="RefSeq" id="WP_145194360.1">
    <property type="nucleotide sequence ID" value="NZ_CP036434.1"/>
</dbReference>
<dbReference type="SUPFAM" id="SSF51430">
    <property type="entry name" value="NAD(P)-linked oxidoreductase"/>
    <property type="match status" value="1"/>
</dbReference>
<evidence type="ECO:0000313" key="5">
    <source>
        <dbReference type="EMBL" id="QDV04928.1"/>
    </source>
</evidence>
<evidence type="ECO:0000256" key="2">
    <source>
        <dbReference type="ARBA" id="ARBA00022857"/>
    </source>
</evidence>
<dbReference type="GO" id="GO:0005829">
    <property type="term" value="C:cytosol"/>
    <property type="evidence" value="ECO:0007669"/>
    <property type="project" value="UniProtKB-ARBA"/>
</dbReference>
<dbReference type="FunFam" id="3.20.20.100:FF:000004">
    <property type="entry name" value="Oxidoreductase, aldo/keto reductase"/>
    <property type="match status" value="1"/>
</dbReference>
<dbReference type="EC" id="1.1.1.-" evidence="5"/>
<dbReference type="EMBL" id="CP036434">
    <property type="protein sequence ID" value="QDV04928.1"/>
    <property type="molecule type" value="Genomic_DNA"/>
</dbReference>
<evidence type="ECO:0000256" key="1">
    <source>
        <dbReference type="ARBA" id="ARBA00006515"/>
    </source>
</evidence>
<dbReference type="Pfam" id="PF00248">
    <property type="entry name" value="Aldo_ket_red"/>
    <property type="match status" value="1"/>
</dbReference>
<keyword evidence="2" id="KW-0521">NADP</keyword>
<proteinExistence type="inferred from homology"/>
<dbReference type="InterPro" id="IPR036812">
    <property type="entry name" value="NAD(P)_OxRdtase_dom_sf"/>
</dbReference>
<gene>
    <name evidence="5" type="primary">gpr</name>
    <name evidence="5" type="ORF">Poly30_04220</name>
</gene>
<dbReference type="CDD" id="cd19074">
    <property type="entry name" value="Aldo_ket_red_shaker-like"/>
    <property type="match status" value="1"/>
</dbReference>
<feature type="domain" description="NADP-dependent oxidoreductase" evidence="4">
    <location>
        <begin position="17"/>
        <end position="308"/>
    </location>
</feature>
<organism evidence="5 6">
    <name type="scientific">Saltatorellus ferox</name>
    <dbReference type="NCBI Taxonomy" id="2528018"/>
    <lineage>
        <taxon>Bacteria</taxon>
        <taxon>Pseudomonadati</taxon>
        <taxon>Planctomycetota</taxon>
        <taxon>Planctomycetia</taxon>
        <taxon>Planctomycetia incertae sedis</taxon>
        <taxon>Saltatorellus</taxon>
    </lineage>
</organism>
<evidence type="ECO:0000313" key="6">
    <source>
        <dbReference type="Proteomes" id="UP000320390"/>
    </source>
</evidence>
<keyword evidence="6" id="KW-1185">Reference proteome</keyword>
<evidence type="ECO:0000259" key="4">
    <source>
        <dbReference type="Pfam" id="PF00248"/>
    </source>
</evidence>
<evidence type="ECO:0000256" key="3">
    <source>
        <dbReference type="ARBA" id="ARBA00023002"/>
    </source>
</evidence>
<sequence>MNYRRMGRTGLRISSVSIGGWLTFGGSVGASETREIIKTAVGAGVNFVDLADVYSKGAAESVIGDVLADYRRSDLVLSSKVFGRMGDGPNDRGLSRKHIFESVESSLKRLKTDYLDLYFCHRPDADTPLEETVRAMDDLVHQGKVLYWGTSVWPAESLQAAHDLCDRRGYYAPLVEQPEYSLLQRSIEAEVLPEAARLGMGLVVWSPLAGGLLTGKYDDGVPEGSRGAETKWLDEKLNDATRVRLRVLSRVARELGVEPSQLALAWILNRPEITCVITGATRCEQVLANVAAAELELSRETMVTLDEAFRI</sequence>
<comment type="similarity">
    <text evidence="1">Belongs to the shaker potassium channel beta subunit family.</text>
</comment>
<dbReference type="PANTHER" id="PTHR43150:SF2">
    <property type="entry name" value="HYPERKINETIC, ISOFORM M"/>
    <property type="match status" value="1"/>
</dbReference>
<reference evidence="5 6" key="1">
    <citation type="submission" date="2019-02" db="EMBL/GenBank/DDBJ databases">
        <title>Deep-cultivation of Planctomycetes and their phenomic and genomic characterization uncovers novel biology.</title>
        <authorList>
            <person name="Wiegand S."/>
            <person name="Jogler M."/>
            <person name="Boedeker C."/>
            <person name="Pinto D."/>
            <person name="Vollmers J."/>
            <person name="Rivas-Marin E."/>
            <person name="Kohn T."/>
            <person name="Peeters S.H."/>
            <person name="Heuer A."/>
            <person name="Rast P."/>
            <person name="Oberbeckmann S."/>
            <person name="Bunk B."/>
            <person name="Jeske O."/>
            <person name="Meyerdierks A."/>
            <person name="Storesund J.E."/>
            <person name="Kallscheuer N."/>
            <person name="Luecker S."/>
            <person name="Lage O.M."/>
            <person name="Pohl T."/>
            <person name="Merkel B.J."/>
            <person name="Hornburger P."/>
            <person name="Mueller R.-W."/>
            <person name="Bruemmer F."/>
            <person name="Labrenz M."/>
            <person name="Spormann A.M."/>
            <person name="Op den Camp H."/>
            <person name="Overmann J."/>
            <person name="Amann R."/>
            <person name="Jetten M.S.M."/>
            <person name="Mascher T."/>
            <person name="Medema M.H."/>
            <person name="Devos D.P."/>
            <person name="Kaster A.-K."/>
            <person name="Ovreas L."/>
            <person name="Rohde M."/>
            <person name="Galperin M.Y."/>
            <person name="Jogler C."/>
        </authorList>
    </citation>
    <scope>NUCLEOTIDE SEQUENCE [LARGE SCALE GENOMIC DNA]</scope>
    <source>
        <strain evidence="5 6">Poly30</strain>
    </source>
</reference>
<accession>A0A518ELG9</accession>
<dbReference type="PANTHER" id="PTHR43150">
    <property type="entry name" value="HYPERKINETIC, ISOFORM M"/>
    <property type="match status" value="1"/>
</dbReference>
<dbReference type="GO" id="GO:0016491">
    <property type="term" value="F:oxidoreductase activity"/>
    <property type="evidence" value="ECO:0007669"/>
    <property type="project" value="UniProtKB-KW"/>
</dbReference>
<dbReference type="InterPro" id="IPR005399">
    <property type="entry name" value="K_chnl_volt-dep_bsu_KCNAB-rel"/>
</dbReference>
<protein>
    <submittedName>
        <fullName evidence="5">L-glyceraldehyde 3-phosphate reductase</fullName>
        <ecNumber evidence="5">1.1.1.-</ecNumber>
    </submittedName>
</protein>
<dbReference type="Proteomes" id="UP000320390">
    <property type="component" value="Chromosome"/>
</dbReference>
<name>A0A518ELG9_9BACT</name>
<dbReference type="AlphaFoldDB" id="A0A518ELG9"/>
<dbReference type="InterPro" id="IPR023210">
    <property type="entry name" value="NADP_OxRdtase_dom"/>
</dbReference>
<keyword evidence="3 5" id="KW-0560">Oxidoreductase</keyword>
<dbReference type="OrthoDB" id="9773828at2"/>
<dbReference type="Gene3D" id="3.20.20.100">
    <property type="entry name" value="NADP-dependent oxidoreductase domain"/>
    <property type="match status" value="1"/>
</dbReference>